<keyword evidence="2" id="KW-1185">Reference proteome</keyword>
<name>A0A834SNB5_9FABA</name>
<sequence length="23" mass="2671">MESNFILLKGVKEAKLVEVKEEH</sequence>
<evidence type="ECO:0000313" key="1">
    <source>
        <dbReference type="EMBL" id="KAF7807625.1"/>
    </source>
</evidence>
<organism evidence="1 2">
    <name type="scientific">Senna tora</name>
    <dbReference type="NCBI Taxonomy" id="362788"/>
    <lineage>
        <taxon>Eukaryota</taxon>
        <taxon>Viridiplantae</taxon>
        <taxon>Streptophyta</taxon>
        <taxon>Embryophyta</taxon>
        <taxon>Tracheophyta</taxon>
        <taxon>Spermatophyta</taxon>
        <taxon>Magnoliopsida</taxon>
        <taxon>eudicotyledons</taxon>
        <taxon>Gunneridae</taxon>
        <taxon>Pentapetalae</taxon>
        <taxon>rosids</taxon>
        <taxon>fabids</taxon>
        <taxon>Fabales</taxon>
        <taxon>Fabaceae</taxon>
        <taxon>Caesalpinioideae</taxon>
        <taxon>Cassia clade</taxon>
        <taxon>Senna</taxon>
    </lineage>
</organism>
<reference evidence="1" key="1">
    <citation type="submission" date="2020-09" db="EMBL/GenBank/DDBJ databases">
        <title>Genome-Enabled Discovery of Anthraquinone Biosynthesis in Senna tora.</title>
        <authorList>
            <person name="Kang S.-H."/>
            <person name="Pandey R.P."/>
            <person name="Lee C.-M."/>
            <person name="Sim J.-S."/>
            <person name="Jeong J.-T."/>
            <person name="Choi B.-S."/>
            <person name="Jung M."/>
            <person name="Ginzburg D."/>
            <person name="Zhao K."/>
            <person name="Won S.Y."/>
            <person name="Oh T.-J."/>
            <person name="Yu Y."/>
            <person name="Kim N.-H."/>
            <person name="Lee O.R."/>
            <person name="Lee T.-H."/>
            <person name="Bashyal P."/>
            <person name="Kim T.-S."/>
            <person name="Lee W.-H."/>
            <person name="Kawkins C."/>
            <person name="Kim C.-K."/>
            <person name="Kim J.S."/>
            <person name="Ahn B.O."/>
            <person name="Rhee S.Y."/>
            <person name="Sohng J.K."/>
        </authorList>
    </citation>
    <scope>NUCLEOTIDE SEQUENCE</scope>
    <source>
        <tissue evidence="1">Leaf</tissue>
    </source>
</reference>
<accession>A0A834SNB5</accession>
<dbReference type="AlphaFoldDB" id="A0A834SNB5"/>
<gene>
    <name evidence="1" type="ORF">G2W53_039786</name>
</gene>
<dbReference type="Proteomes" id="UP000634136">
    <property type="component" value="Unassembled WGS sequence"/>
</dbReference>
<evidence type="ECO:0000313" key="2">
    <source>
        <dbReference type="Proteomes" id="UP000634136"/>
    </source>
</evidence>
<proteinExistence type="predicted"/>
<comment type="caution">
    <text evidence="1">The sequence shown here is derived from an EMBL/GenBank/DDBJ whole genome shotgun (WGS) entry which is preliminary data.</text>
</comment>
<dbReference type="EMBL" id="JAAIUW010000012">
    <property type="protein sequence ID" value="KAF7807625.1"/>
    <property type="molecule type" value="Genomic_DNA"/>
</dbReference>
<protein>
    <submittedName>
        <fullName evidence="1">Uncharacterized protein</fullName>
    </submittedName>
</protein>